<dbReference type="Proteomes" id="UP000594261">
    <property type="component" value="Chromosome 3"/>
</dbReference>
<dbReference type="EMBL" id="LRBV02000003">
    <property type="status" value="NOT_ANNOTATED_CDS"/>
    <property type="molecule type" value="Genomic_DNA"/>
</dbReference>
<evidence type="ECO:0000256" key="10">
    <source>
        <dbReference type="ARBA" id="ARBA00023134"/>
    </source>
</evidence>
<keyword evidence="6" id="KW-0256">Endoplasmic reticulum</keyword>
<keyword evidence="7" id="KW-0931">ER-Golgi transport</keyword>
<dbReference type="InterPro" id="IPR006687">
    <property type="entry name" value="Small_GTPase_SAR1"/>
</dbReference>
<dbReference type="PANTHER" id="PTHR45684">
    <property type="entry name" value="RE74312P"/>
    <property type="match status" value="1"/>
</dbReference>
<reference evidence="11" key="2">
    <citation type="submission" date="2021-01" db="UniProtKB">
        <authorList>
            <consortium name="EnsemblPlants"/>
        </authorList>
    </citation>
    <scope>IDENTIFICATION</scope>
</reference>
<organism evidence="11 12">
    <name type="scientific">Quercus lobata</name>
    <name type="common">Valley oak</name>
    <dbReference type="NCBI Taxonomy" id="97700"/>
    <lineage>
        <taxon>Eukaryota</taxon>
        <taxon>Viridiplantae</taxon>
        <taxon>Streptophyta</taxon>
        <taxon>Embryophyta</taxon>
        <taxon>Tracheophyta</taxon>
        <taxon>Spermatophyta</taxon>
        <taxon>Magnoliopsida</taxon>
        <taxon>eudicotyledons</taxon>
        <taxon>Gunneridae</taxon>
        <taxon>Pentapetalae</taxon>
        <taxon>rosids</taxon>
        <taxon>fabids</taxon>
        <taxon>Fagales</taxon>
        <taxon>Fagaceae</taxon>
        <taxon>Quercus</taxon>
    </lineage>
</organism>
<evidence type="ECO:0000256" key="6">
    <source>
        <dbReference type="ARBA" id="ARBA00022824"/>
    </source>
</evidence>
<evidence type="ECO:0000256" key="3">
    <source>
        <dbReference type="ARBA" id="ARBA00007507"/>
    </source>
</evidence>
<protein>
    <submittedName>
        <fullName evidence="11">Uncharacterized protein</fullName>
    </submittedName>
</protein>
<keyword evidence="9" id="KW-0333">Golgi apparatus</keyword>
<evidence type="ECO:0000313" key="11">
    <source>
        <dbReference type="EnsemblPlants" id="QL03p018473:mrna"/>
    </source>
</evidence>
<dbReference type="AlphaFoldDB" id="A0A7N2L6B8"/>
<dbReference type="SMART" id="SM00178">
    <property type="entry name" value="SAR"/>
    <property type="match status" value="1"/>
</dbReference>
<evidence type="ECO:0000256" key="8">
    <source>
        <dbReference type="ARBA" id="ARBA00022927"/>
    </source>
</evidence>
<dbReference type="GO" id="GO:0005783">
    <property type="term" value="C:endoplasmic reticulum"/>
    <property type="evidence" value="ECO:0007669"/>
    <property type="project" value="UniProtKB-SubCell"/>
</dbReference>
<keyword evidence="4" id="KW-0813">Transport</keyword>
<comment type="similarity">
    <text evidence="3">Belongs to the small GTPase superfamily. SAR1 family.</text>
</comment>
<dbReference type="GO" id="GO:0005794">
    <property type="term" value="C:Golgi apparatus"/>
    <property type="evidence" value="ECO:0007669"/>
    <property type="project" value="UniProtKB-SubCell"/>
</dbReference>
<evidence type="ECO:0000256" key="2">
    <source>
        <dbReference type="ARBA" id="ARBA00004555"/>
    </source>
</evidence>
<keyword evidence="12" id="KW-1185">Reference proteome</keyword>
<accession>A0A7N2L6B8</accession>
<comment type="subcellular location">
    <subcellularLocation>
        <location evidence="1">Endoplasmic reticulum</location>
    </subcellularLocation>
    <subcellularLocation>
        <location evidence="2">Golgi apparatus</location>
    </subcellularLocation>
</comment>
<dbReference type="GO" id="GO:0003924">
    <property type="term" value="F:GTPase activity"/>
    <property type="evidence" value="ECO:0007669"/>
    <property type="project" value="InterPro"/>
</dbReference>
<dbReference type="Gene3D" id="3.40.50.300">
    <property type="entry name" value="P-loop containing nucleotide triphosphate hydrolases"/>
    <property type="match status" value="1"/>
</dbReference>
<dbReference type="EnsemblPlants" id="QL03p018473:mrna">
    <property type="protein sequence ID" value="QL03p018473:mrna"/>
    <property type="gene ID" value="QL03p018473"/>
</dbReference>
<evidence type="ECO:0000256" key="7">
    <source>
        <dbReference type="ARBA" id="ARBA00022892"/>
    </source>
</evidence>
<evidence type="ECO:0000256" key="1">
    <source>
        <dbReference type="ARBA" id="ARBA00004240"/>
    </source>
</evidence>
<dbReference type="GO" id="GO:0005525">
    <property type="term" value="F:GTP binding"/>
    <property type="evidence" value="ECO:0007669"/>
    <property type="project" value="UniProtKB-KW"/>
</dbReference>
<dbReference type="GO" id="GO:0006886">
    <property type="term" value="P:intracellular protein transport"/>
    <property type="evidence" value="ECO:0007669"/>
    <property type="project" value="InterPro"/>
</dbReference>
<evidence type="ECO:0000313" key="12">
    <source>
        <dbReference type="Proteomes" id="UP000594261"/>
    </source>
</evidence>
<dbReference type="InterPro" id="IPR027417">
    <property type="entry name" value="P-loop_NTPase"/>
</dbReference>
<dbReference type="SUPFAM" id="SSF52540">
    <property type="entry name" value="P-loop containing nucleoside triphosphate hydrolases"/>
    <property type="match status" value="1"/>
</dbReference>
<name>A0A7N2L6B8_QUELO</name>
<dbReference type="PRINTS" id="PR00328">
    <property type="entry name" value="SAR1GTPBP"/>
</dbReference>
<evidence type="ECO:0000256" key="5">
    <source>
        <dbReference type="ARBA" id="ARBA00022741"/>
    </source>
</evidence>
<dbReference type="Gramene" id="QL03p018473:mrna">
    <property type="protein sequence ID" value="QL03p018473:mrna"/>
    <property type="gene ID" value="QL03p018473"/>
</dbReference>
<proteinExistence type="inferred from homology"/>
<evidence type="ECO:0000256" key="9">
    <source>
        <dbReference type="ARBA" id="ARBA00023034"/>
    </source>
</evidence>
<keyword evidence="8" id="KW-0653">Protein transport</keyword>
<keyword evidence="5" id="KW-0547">Nucleotide-binding</keyword>
<dbReference type="InParanoid" id="A0A7N2L6B8"/>
<dbReference type="Pfam" id="PF00025">
    <property type="entry name" value="Arf"/>
    <property type="match status" value="1"/>
</dbReference>
<keyword evidence="10" id="KW-0342">GTP-binding</keyword>
<sequence>MSSQGLGLELAEARPFEAKRRAVCFTRASVVFYLGVGPNGLALVRFHIIKKEKSHNNTKLKTETRLVQHQPTQYPASEEMSIGKIKFNAFDLGGHQIARRVWKDFYAKIYGCVWTEKNLRFGYVDHLSRNSRIPIKFFHQDIYNCRSISGYFDATEGLGRFTIKNNMRNICAEDEKLVMLELWCSTKGCDPRFDGSLWRRQEDSLETAS</sequence>
<dbReference type="GO" id="GO:0016192">
    <property type="term" value="P:vesicle-mediated transport"/>
    <property type="evidence" value="ECO:0007669"/>
    <property type="project" value="UniProtKB-KW"/>
</dbReference>
<evidence type="ECO:0000256" key="4">
    <source>
        <dbReference type="ARBA" id="ARBA00022448"/>
    </source>
</evidence>
<dbReference type="InterPro" id="IPR006689">
    <property type="entry name" value="Small_GTPase_ARF/SAR"/>
</dbReference>
<reference evidence="11 12" key="1">
    <citation type="journal article" date="2016" name="G3 (Bethesda)">
        <title>First Draft Assembly and Annotation of the Genome of a California Endemic Oak Quercus lobata Nee (Fagaceae).</title>
        <authorList>
            <person name="Sork V.L."/>
            <person name="Fitz-Gibbon S.T."/>
            <person name="Puiu D."/>
            <person name="Crepeau M."/>
            <person name="Gugger P.F."/>
            <person name="Sherman R."/>
            <person name="Stevens K."/>
            <person name="Langley C.H."/>
            <person name="Pellegrini M."/>
            <person name="Salzberg S.L."/>
        </authorList>
    </citation>
    <scope>NUCLEOTIDE SEQUENCE [LARGE SCALE GENOMIC DNA]</scope>
    <source>
        <strain evidence="11 12">cv. SW786</strain>
    </source>
</reference>